<proteinExistence type="predicted"/>
<accession>A0A813ITQ0</accession>
<dbReference type="Proteomes" id="UP000626109">
    <property type="component" value="Unassembled WGS sequence"/>
</dbReference>
<name>A0A813ITQ0_POLGL</name>
<reference evidence="2" key="1">
    <citation type="submission" date="2021-02" db="EMBL/GenBank/DDBJ databases">
        <authorList>
            <person name="Dougan E. K."/>
            <person name="Rhodes N."/>
            <person name="Thang M."/>
            <person name="Chan C."/>
        </authorList>
    </citation>
    <scope>NUCLEOTIDE SEQUENCE</scope>
</reference>
<dbReference type="AlphaFoldDB" id="A0A813ITQ0"/>
<evidence type="ECO:0000313" key="2">
    <source>
        <dbReference type="EMBL" id="CAE8660938.1"/>
    </source>
</evidence>
<feature type="region of interest" description="Disordered" evidence="1">
    <location>
        <begin position="133"/>
        <end position="192"/>
    </location>
</feature>
<sequence length="192" mass="20544">MIPSSWLRRFSVLSKRTGTACGPRAPMSVAAPRPDIGLGRCGRVQDSESQVLPNSDALTESPIQEGADAWKQADAILRAVGDIVVRQQRELASLTAGLNLHCAAVTVESDGGGKPRLPRGNRRLRPAIDRTELSKGRRCSVSQAYDATFGSQADADDGDDGDGSEELEEEEEEEDSDGSGQGPTRPAAWREL</sequence>
<comment type="caution">
    <text evidence="2">The sequence shown here is derived from an EMBL/GenBank/DDBJ whole genome shotgun (WGS) entry which is preliminary data.</text>
</comment>
<protein>
    <submittedName>
        <fullName evidence="2">Uncharacterized protein</fullName>
    </submittedName>
</protein>
<gene>
    <name evidence="2" type="ORF">PGLA2088_LOCUS14350</name>
</gene>
<organism evidence="2 3">
    <name type="scientific">Polarella glacialis</name>
    <name type="common">Dinoflagellate</name>
    <dbReference type="NCBI Taxonomy" id="89957"/>
    <lineage>
        <taxon>Eukaryota</taxon>
        <taxon>Sar</taxon>
        <taxon>Alveolata</taxon>
        <taxon>Dinophyceae</taxon>
        <taxon>Suessiales</taxon>
        <taxon>Suessiaceae</taxon>
        <taxon>Polarella</taxon>
    </lineage>
</organism>
<feature type="compositionally biased region" description="Acidic residues" evidence="1">
    <location>
        <begin position="154"/>
        <end position="177"/>
    </location>
</feature>
<evidence type="ECO:0000256" key="1">
    <source>
        <dbReference type="SAM" id="MobiDB-lite"/>
    </source>
</evidence>
<evidence type="ECO:0000313" key="3">
    <source>
        <dbReference type="Proteomes" id="UP000626109"/>
    </source>
</evidence>
<dbReference type="EMBL" id="CAJNNW010017430">
    <property type="protein sequence ID" value="CAE8660938.1"/>
    <property type="molecule type" value="Genomic_DNA"/>
</dbReference>